<evidence type="ECO:0000313" key="1">
    <source>
        <dbReference type="EMBL" id="MFD1292410.1"/>
    </source>
</evidence>
<comment type="caution">
    <text evidence="1">The sequence shown here is derived from an EMBL/GenBank/DDBJ whole genome shotgun (WGS) entry which is preliminary data.</text>
</comment>
<reference evidence="2" key="1">
    <citation type="journal article" date="2019" name="Int. J. Syst. Evol. Microbiol.">
        <title>The Global Catalogue of Microorganisms (GCM) 10K type strain sequencing project: providing services to taxonomists for standard genome sequencing and annotation.</title>
        <authorList>
            <consortium name="The Broad Institute Genomics Platform"/>
            <consortium name="The Broad Institute Genome Sequencing Center for Infectious Disease"/>
            <person name="Wu L."/>
            <person name="Ma J."/>
        </authorList>
    </citation>
    <scope>NUCLEOTIDE SEQUENCE [LARGE SCALE GENOMIC DNA]</scope>
    <source>
        <strain evidence="2">CCUG 62221</strain>
    </source>
</reference>
<organism evidence="1 2">
    <name type="scientific">Lutibacter holmesii</name>
    <dbReference type="NCBI Taxonomy" id="1137985"/>
    <lineage>
        <taxon>Bacteria</taxon>
        <taxon>Pseudomonadati</taxon>
        <taxon>Bacteroidota</taxon>
        <taxon>Flavobacteriia</taxon>
        <taxon>Flavobacteriales</taxon>
        <taxon>Flavobacteriaceae</taxon>
        <taxon>Lutibacter</taxon>
    </lineage>
</organism>
<keyword evidence="2" id="KW-1185">Reference proteome</keyword>
<dbReference type="EMBL" id="JBHTMV010000001">
    <property type="protein sequence ID" value="MFD1292410.1"/>
    <property type="molecule type" value="Genomic_DNA"/>
</dbReference>
<sequence>MQTLVRNIQLNFATSEKKLTVGNLSLQKNYINILETDRFKERGFLCTKENPSLQTQFDLTGAKDCQLISFDKDFKFMTIQYYRSHQDAPFSFHITAPYVLILPDTHNLPIQKTHFIALLKYPAIRGAHHIFATDAEKVEILAKNPHRFYISEYGVWTLPGSDRLEILREIYTNALQEQNEVLCQRIDQVIEQLKVLPEYQ</sequence>
<dbReference type="Proteomes" id="UP001597241">
    <property type="component" value="Unassembled WGS sequence"/>
</dbReference>
<accession>A0ABW3WK32</accession>
<proteinExistence type="predicted"/>
<gene>
    <name evidence="1" type="ORF">ACFQ5N_01065</name>
</gene>
<protein>
    <submittedName>
        <fullName evidence="1">Uncharacterized protein</fullName>
    </submittedName>
</protein>
<evidence type="ECO:0000313" key="2">
    <source>
        <dbReference type="Proteomes" id="UP001597241"/>
    </source>
</evidence>
<name>A0ABW3WK32_9FLAO</name>
<dbReference type="RefSeq" id="WP_386806996.1">
    <property type="nucleotide sequence ID" value="NZ_JBHTMV010000001.1"/>
</dbReference>